<dbReference type="EMBL" id="CP058322">
    <property type="protein sequence ID" value="QLD24314.1"/>
    <property type="molecule type" value="Genomic_DNA"/>
</dbReference>
<proteinExistence type="predicted"/>
<dbReference type="Proteomes" id="UP000509335">
    <property type="component" value="Chromosome"/>
</dbReference>
<gene>
    <name evidence="1" type="ORF">HXZ27_08885</name>
</gene>
<organism evidence="1 2">
    <name type="scientific">Micromonospora carbonacea</name>
    <dbReference type="NCBI Taxonomy" id="47853"/>
    <lineage>
        <taxon>Bacteria</taxon>
        <taxon>Bacillati</taxon>
        <taxon>Actinomycetota</taxon>
        <taxon>Actinomycetes</taxon>
        <taxon>Micromonosporales</taxon>
        <taxon>Micromonosporaceae</taxon>
        <taxon>Micromonospora</taxon>
    </lineage>
</organism>
<reference evidence="1 2" key="1">
    <citation type="submission" date="2020-07" db="EMBL/GenBank/DDBJ databases">
        <title>A bifunctional nitrone conjugated secondary metabolite targeting the ribosome.</title>
        <authorList>
            <person name="Limbrick E.M."/>
            <person name="Graf M."/>
            <person name="Derewacz D.K."/>
            <person name="Nguyen F."/>
            <person name="Spraggins J.M."/>
            <person name="Wieland M."/>
            <person name="Ynigez-Gutierrez A.E."/>
            <person name="Reisman B.J."/>
            <person name="Zinshteyn B."/>
            <person name="McCulloch K."/>
            <person name="Iverson T.M."/>
            <person name="Green R."/>
            <person name="Wilson D.N."/>
            <person name="Bachmann B.O."/>
        </authorList>
    </citation>
    <scope>NUCLEOTIDE SEQUENCE [LARGE SCALE GENOMIC DNA]</scope>
    <source>
        <strain evidence="2">aurantiaca</strain>
    </source>
</reference>
<dbReference type="AlphaFoldDB" id="A0A7H8XHU0"/>
<dbReference type="KEGG" id="mcab:HXZ27_08885"/>
<name>A0A7H8XHU0_9ACTN</name>
<evidence type="ECO:0000313" key="2">
    <source>
        <dbReference type="Proteomes" id="UP000509335"/>
    </source>
</evidence>
<accession>A0A7H8XHU0</accession>
<protein>
    <submittedName>
        <fullName evidence="1">Uncharacterized protein</fullName>
    </submittedName>
</protein>
<sequence>MNDAEAPRRGSFGSSLLVAFGWYATLLAAIFVGRAGVPTNPNRDCSAAFDCLKPQEEFLLAAIIGAPVLAAMLLTTLAITAPLARRAPSPVLAGTLAASITAGLAVLAGGVWQAAR</sequence>
<evidence type="ECO:0000313" key="1">
    <source>
        <dbReference type="EMBL" id="QLD24314.1"/>
    </source>
</evidence>